<dbReference type="InterPro" id="IPR002138">
    <property type="entry name" value="Pept_C14_p10"/>
</dbReference>
<dbReference type="InterPro" id="IPR029030">
    <property type="entry name" value="Caspase-like_dom_sf"/>
</dbReference>
<dbReference type="PANTHER" id="PTHR22576">
    <property type="entry name" value="MUCOSA ASSOCIATED LYMPHOID TISSUE LYMPHOMA TRANSLOCATION PROTEIN 1/PARACASPASE"/>
    <property type="match status" value="1"/>
</dbReference>
<evidence type="ECO:0000259" key="5">
    <source>
        <dbReference type="PROSITE" id="PS50208"/>
    </source>
</evidence>
<evidence type="ECO:0000256" key="2">
    <source>
        <dbReference type="RuleBase" id="RU003971"/>
    </source>
</evidence>
<dbReference type="PRINTS" id="PR00376">
    <property type="entry name" value="IL1BCENZYME"/>
</dbReference>
<proteinExistence type="inferred from homology"/>
<gene>
    <name evidence="6" type="ORF">MGAL_10B017866</name>
</gene>
<dbReference type="GO" id="GO:0004197">
    <property type="term" value="F:cysteine-type endopeptidase activity"/>
    <property type="evidence" value="ECO:0007669"/>
    <property type="project" value="InterPro"/>
</dbReference>
<dbReference type="InterPro" id="IPR001309">
    <property type="entry name" value="Pept_C14_p20"/>
</dbReference>
<dbReference type="AlphaFoldDB" id="A0A8B6H3X3"/>
<dbReference type="OrthoDB" id="6046974at2759"/>
<protein>
    <submittedName>
        <fullName evidence="6">Caspase 7</fullName>
        <ecNumber evidence="6">3.4.22.60</ecNumber>
    </submittedName>
</protein>
<dbReference type="Proteomes" id="UP000596742">
    <property type="component" value="Unassembled WGS sequence"/>
</dbReference>
<comment type="similarity">
    <text evidence="1 2">Belongs to the peptidase C14A family.</text>
</comment>
<evidence type="ECO:0000259" key="4">
    <source>
        <dbReference type="PROSITE" id="PS50207"/>
    </source>
</evidence>
<dbReference type="EMBL" id="UYJE01009450">
    <property type="protein sequence ID" value="VDI73649.1"/>
    <property type="molecule type" value="Genomic_DNA"/>
</dbReference>
<evidence type="ECO:0000313" key="7">
    <source>
        <dbReference type="Proteomes" id="UP000596742"/>
    </source>
</evidence>
<feature type="domain" description="Caspase family p20" evidence="5">
    <location>
        <begin position="82"/>
        <end position="215"/>
    </location>
</feature>
<dbReference type="EC" id="3.4.22.60" evidence="6"/>
<dbReference type="Gene3D" id="3.30.70.1470">
    <property type="entry name" value="Caspase-like"/>
    <property type="match status" value="1"/>
</dbReference>
<dbReference type="InterPro" id="IPR052039">
    <property type="entry name" value="Caspase-related_regulators"/>
</dbReference>
<evidence type="ECO:0000313" key="6">
    <source>
        <dbReference type="EMBL" id="VDI73649.1"/>
    </source>
</evidence>
<dbReference type="SUPFAM" id="SSF52129">
    <property type="entry name" value="Caspase-like"/>
    <property type="match status" value="1"/>
</dbReference>
<evidence type="ECO:0000256" key="1">
    <source>
        <dbReference type="ARBA" id="ARBA00010134"/>
    </source>
</evidence>
<keyword evidence="6" id="KW-0378">Hydrolase</keyword>
<dbReference type="PANTHER" id="PTHR22576:SF41">
    <property type="entry name" value="CASPASE 14, APOPTOSIS-RELATED CYSTEINE PEPTIDASE"/>
    <property type="match status" value="1"/>
</dbReference>
<dbReference type="SMART" id="SM00115">
    <property type="entry name" value="CASc"/>
    <property type="match status" value="1"/>
</dbReference>
<name>A0A8B6H3X3_MYTGA</name>
<dbReference type="GO" id="GO:0006508">
    <property type="term" value="P:proteolysis"/>
    <property type="evidence" value="ECO:0007669"/>
    <property type="project" value="InterPro"/>
</dbReference>
<dbReference type="Gene3D" id="3.40.50.1460">
    <property type="match status" value="1"/>
</dbReference>
<dbReference type="InterPro" id="IPR015917">
    <property type="entry name" value="Pept_C14A"/>
</dbReference>
<dbReference type="Pfam" id="PF00656">
    <property type="entry name" value="Peptidase_C14"/>
    <property type="match status" value="1"/>
</dbReference>
<comment type="caution">
    <text evidence="6">The sequence shown here is derived from an EMBL/GenBank/DDBJ whole genome shotgun (WGS) entry which is preliminary data.</text>
</comment>
<keyword evidence="7" id="KW-1185">Reference proteome</keyword>
<accession>A0A8B6H3X3</accession>
<dbReference type="InterPro" id="IPR011600">
    <property type="entry name" value="Pept_C14_caspase"/>
</dbReference>
<reference evidence="6" key="1">
    <citation type="submission" date="2018-11" db="EMBL/GenBank/DDBJ databases">
        <authorList>
            <person name="Alioto T."/>
            <person name="Alioto T."/>
        </authorList>
    </citation>
    <scope>NUCLEOTIDE SEQUENCE</scope>
</reference>
<evidence type="ECO:0000256" key="3">
    <source>
        <dbReference type="SAM" id="MobiDB-lite"/>
    </source>
</evidence>
<feature type="region of interest" description="Disordered" evidence="3">
    <location>
        <begin position="45"/>
        <end position="64"/>
    </location>
</feature>
<organism evidence="6 7">
    <name type="scientific">Mytilus galloprovincialis</name>
    <name type="common">Mediterranean mussel</name>
    <dbReference type="NCBI Taxonomy" id="29158"/>
    <lineage>
        <taxon>Eukaryota</taxon>
        <taxon>Metazoa</taxon>
        <taxon>Spiralia</taxon>
        <taxon>Lophotrochozoa</taxon>
        <taxon>Mollusca</taxon>
        <taxon>Bivalvia</taxon>
        <taxon>Autobranchia</taxon>
        <taxon>Pteriomorphia</taxon>
        <taxon>Mytilida</taxon>
        <taxon>Mytiloidea</taxon>
        <taxon>Mytilidae</taxon>
        <taxon>Mytilinae</taxon>
        <taxon>Mytilus</taxon>
    </lineage>
</organism>
<feature type="domain" description="Caspase family p10" evidence="4">
    <location>
        <begin position="294"/>
        <end position="388"/>
    </location>
</feature>
<sequence>KNTVTTSLERRIQPRCLKHPHLQNKRKDETRAIITKFVSKGQNQTIKKTSSHGVTKRASVPRRPSWLNDTETETEYSYCHQESSVAIFIINSSFHNQSKRPFAGEDIKKMRELFELLDFDVVLLENKTSVDLWKSLQDINLKVEENCDCLACVISSHGAEISITSSIDTSTQPRHHVLFTADGIIPTDRILQMFDDDHCPKLQGKPRMFFIQACRCILNTENDTESEIDEGFAFDLVKEQVGDDMIPVKVVKKKRSFFRRRQKETLADTKGRPEEEEINLTNCKSIEPVDFCLIPCYEDYLVMFSSSSEKIAWSDSGKGGWLTFCLYEVFKHLLDTEYSVSLLHILTDVCGKMAKEMETRTPSIPSYDRSKSAATIYHMLTKDIFLKPMVHKLVPLPGPVLESSV</sequence>
<dbReference type="PROSITE" id="PS50208">
    <property type="entry name" value="CASPASE_P20"/>
    <property type="match status" value="1"/>
</dbReference>
<dbReference type="PROSITE" id="PS50207">
    <property type="entry name" value="CASPASE_P10"/>
    <property type="match status" value="1"/>
</dbReference>
<feature type="non-terminal residue" evidence="6">
    <location>
        <position position="1"/>
    </location>
</feature>